<evidence type="ECO:0000259" key="10">
    <source>
        <dbReference type="PROSITE" id="PS50095"/>
    </source>
</evidence>
<evidence type="ECO:0000256" key="2">
    <source>
        <dbReference type="ARBA" id="ARBA00007200"/>
    </source>
</evidence>
<name>A0AAE1CUJ2_9GAST</name>
<feature type="region of interest" description="Disordered" evidence="8">
    <location>
        <begin position="1165"/>
        <end position="1228"/>
    </location>
</feature>
<dbReference type="InterPro" id="IPR036392">
    <property type="entry name" value="PLAT/LH2_dom_sf"/>
</dbReference>
<evidence type="ECO:0000313" key="12">
    <source>
        <dbReference type="Proteomes" id="UP001283361"/>
    </source>
</evidence>
<reference evidence="11" key="1">
    <citation type="journal article" date="2023" name="G3 (Bethesda)">
        <title>A reference genome for the long-term kleptoplast-retaining sea slug Elysia crispata morphotype clarki.</title>
        <authorList>
            <person name="Eastman K.E."/>
            <person name="Pendleton A.L."/>
            <person name="Shaikh M.A."/>
            <person name="Suttiyut T."/>
            <person name="Ogas R."/>
            <person name="Tomko P."/>
            <person name="Gavelis G."/>
            <person name="Widhalm J.R."/>
            <person name="Wisecaver J.H."/>
        </authorList>
    </citation>
    <scope>NUCLEOTIDE SEQUENCE</scope>
    <source>
        <strain evidence="11">ECLA1</strain>
    </source>
</reference>
<gene>
    <name evidence="11" type="ORF">RRG08_036813</name>
</gene>
<keyword evidence="3 9" id="KW-0812">Transmembrane</keyword>
<sequence length="2507" mass="284524">MEYTKRLIFTTLLQSTDELDELTVWSLLSIIKVLNDPFPAGLTYDQELDFQTDLRKRICRASLDLMNLYEKIDHVVRKDFNETTVFMWWADFSDNGSSIFLEAQFGGRKTSINIPWKVVVETLSSHGPSNKRIRREDNLITNVLVMTKRLVFNQDPRVTLSYGMVDLYTELKSTHQEIRLIPSDKPIVVRFEKKQASPSKAQKGQDMLMKVLEVKNDVVDSTCIIFAVARTDRYNLTLGIETNSGLYNFSFAALPAKYPSEYLNFIGAKFVEVTDKVAYFMPKAPKYYKFEYPLSRFFFMLRVPTVFGTGFGQPSIEKAIEVNSDFNGHLLRKKRDSDHMAHPDFQPLLANYSLVDKVNNVTINVKIHRSDCFYLFGKSWRTDEKCQSVPSKNPNAVKCNCYVDAVYSAKKGLAMEHLRDFEPRVLDYYGPTLLPAFFILLSLIIVLFYCYWAFFQDTQENECVRLRYLYCFRLAQKLVPDPADNNYWLILESVPDPEKNNYWLSLELVPDPANTNYWLRLELVHDPSNNNYWLSLELVPDPAKNNYWLSLELVHDPSNNNLELVPDRANNNYLLGLEIIPYKASNNYCLSLEQVHDPADNNYWISLELVPDPADKNYWLSLDLVPDPADNNYWLSLELVPDSANSNYSLSIKLATYSANNDYWLSLELGPDPANNNYSLSLKLVTYPEDNNYWFSLELVPDPADNNYWLSLELVPDPADNNYWLSLELISEALIGNYCLSIALVSDQFMTSTVIELLESRCTVFVVQGQTHVVKNVYHPDSPEQFLVCINTGAMPGSGTSNRVSFLLVGEVGSTQLVMPEGKFCFSTGSEIWFLMSSDLLIGHIVGVTINNDRIVCGSDFYPWFLKRVVVYSRRFNHVLEFEANQTLGIHLPSLVLPSVPHRSKRGAELFIRFWNITKTYHIVGSVVFHVPGRGVSRWQNALSSLTVLMASAGLAIETLGPPKPVYHLNVLRALGVYGYAAAILRLSSFTFCLAIFLKLLFSLIFRKRVGVIWYSQLGSQDIVWQGPPKNPQVVETWLTNKRPLAEEPEVNPKWLIRRLYFPQWVARHMAKMEARKGRAKVKGQKEPGTTEQSKEMEPPARLNVQLEEQSKEAEKQISNVESGLGIKQSDDSTLQFGVGRGIRRASQLSNSVIPLSKVESQAKGSSVKTSIASVQAKESEKLSSNGQSGPGVKQPVNGTIQFGAGRGIRRGSQVSSTGNPIGKVGSLHSKQASDASFSTHNLALNKEGSFVVSETAVGQSGAQTIQNSEASADSNVNRGGAGVKGSETDEQSCRDSVVHDTQDGQINSLRESNLDTINQELNERRADCSNITCLKISQRQSPNPNSSTSTNRLRLYVSPQEKGGLHPFESQHQDLTIPNLTFGLETESSLSSVSLGTKLEKCETITSRVDFKRHPVRSEDDLIEHGNQEDQLSEDGTLFCLSDSDSFQDETSNEPSDSSLLTSCTERSMISQKGEESNVFKSKPTFGHNPRTVSFRHFYYRPMIIKGPKPGEWYRVSNVHSNVRFLRKARYLEKLVKDYDLDTMIPSPRPASCLSSELGRDGEERSSGELASREGKASNVSVADRDGVCLCEKYCSLLYQEKPLESISATGEDTSPTTYPCTSNATGNALLDKRKRKSEARRFSKLASVWPGIKHSFLGSLIRRISSLSGRGRKEQNLESSCASQSSVSETCMSLSEASLVQPTRSDLHVQAPSCCGELDTDPIHAAHSKSTLRDQNRSAQTASHPISKSTDVDTAEEMFTSSVDGGSQGVDGIRDGSGFGSLADYPMRPSEAPTKTFRESHILAARPGFCLRLCYRICDFFLTIWGLKIAIVKILVLLICVLVTILGCGWVCVNSIYYSLQQGAEWFLVLLIVLLLEALLLEPLVFLVCAFISSQLWKTPHVINECLQRFKTVTDDLFYRDWMIYLSVADRHLTSIVHHQAAPESASLFHLHDKIHKALKRVIGLPDVVFHTGVYWLIIYTACILVLVNTQTDVYQSHMQATYIGHKLGLAPSRAQQPIDVDEMWAYIEDRFRIGLTNMEAPLNQSVIPWRTLNVSKKTTDSMLFTSVRLKQIRTKQPPVKECSPLPLIQIDQLRQCNFALTKDNMETGDFGFHWTDVINKGFHNRWTYLPDGSSLFGAIDLLPQFGFWEAIFFDQDTTLHSLKQIQHSNWIDENTRILVLDFSIVNLNSHIVSSYRITFDFKRSAPFWSFTSFHFRYEQPGNQYYYMILVGFIFLNISAYNIVKELMLVYKIGVFGYLTQIDSYTEILKVLLSFLLCYVYFRKFDLTKALINDLKYSYLLRDTTIFVDFFEMAMMDYLYTVAGGFLAFVCIFQIFVMLSKIRRLLVFIRLLYSAVTLFYMPLIVGLAFAFLSNNLFGKTNENFSSFAVSYLMINQYFIKPRAIYESLTEAHPYIGPYFVFFLGFCINFFMLNFFIVFLNEAYSSIQNQVRIESYKVREKTRLEYVYEFLGIQSTITWDIEDDIITRDKAKDRDFMADIKRLRVD</sequence>
<feature type="compositionally biased region" description="Basic and acidic residues" evidence="8">
    <location>
        <begin position="1559"/>
        <end position="1577"/>
    </location>
</feature>
<feature type="region of interest" description="Disordered" evidence="8">
    <location>
        <begin position="1076"/>
        <end position="1100"/>
    </location>
</feature>
<evidence type="ECO:0000256" key="5">
    <source>
        <dbReference type="ARBA" id="ARBA00022989"/>
    </source>
</evidence>
<dbReference type="InterPro" id="IPR051223">
    <property type="entry name" value="Polycystin"/>
</dbReference>
<feature type="transmembrane region" description="Helical" evidence="9">
    <location>
        <begin position="2320"/>
        <end position="2341"/>
    </location>
</feature>
<evidence type="ECO:0000256" key="1">
    <source>
        <dbReference type="ARBA" id="ARBA00004141"/>
    </source>
</evidence>
<dbReference type="GO" id="GO:0016020">
    <property type="term" value="C:membrane"/>
    <property type="evidence" value="ECO:0007669"/>
    <property type="project" value="UniProtKB-SubCell"/>
</dbReference>
<feature type="transmembrane region" description="Helical" evidence="9">
    <location>
        <begin position="1836"/>
        <end position="1862"/>
    </location>
</feature>
<evidence type="ECO:0000313" key="11">
    <source>
        <dbReference type="EMBL" id="KAK3735765.1"/>
    </source>
</evidence>
<dbReference type="InterPro" id="IPR013122">
    <property type="entry name" value="PKD1_2_channel"/>
</dbReference>
<comment type="caution">
    <text evidence="11">The sequence shown here is derived from an EMBL/GenBank/DDBJ whole genome shotgun (WGS) entry which is preliminary data.</text>
</comment>
<dbReference type="Pfam" id="PF20519">
    <property type="entry name" value="Polycystin_dom"/>
    <property type="match status" value="1"/>
</dbReference>
<feature type="transmembrane region" description="Helical" evidence="9">
    <location>
        <begin position="2420"/>
        <end position="2441"/>
    </location>
</feature>
<feature type="compositionally biased region" description="Polar residues" evidence="8">
    <location>
        <begin position="1739"/>
        <end position="1751"/>
    </location>
</feature>
<dbReference type="Pfam" id="PF08016">
    <property type="entry name" value="PKD_channel"/>
    <property type="match status" value="1"/>
</dbReference>
<feature type="region of interest" description="Disordered" evidence="8">
    <location>
        <begin position="1730"/>
        <end position="1755"/>
    </location>
</feature>
<feature type="compositionally biased region" description="Polar residues" evidence="8">
    <location>
        <begin position="1165"/>
        <end position="1174"/>
    </location>
</feature>
<dbReference type="SUPFAM" id="SSF49723">
    <property type="entry name" value="Lipase/lipooxygenase domain (PLAT/LH2 domain)"/>
    <property type="match status" value="1"/>
</dbReference>
<accession>A0AAE1CUJ2</accession>
<evidence type="ECO:0000256" key="3">
    <source>
        <dbReference type="ARBA" id="ARBA00022692"/>
    </source>
</evidence>
<feature type="transmembrane region" description="Helical" evidence="9">
    <location>
        <begin position="1970"/>
        <end position="1990"/>
    </location>
</feature>
<protein>
    <recommendedName>
        <fullName evidence="10">PLAT domain-containing protein</fullName>
    </recommendedName>
</protein>
<feature type="transmembrane region" description="Helical" evidence="9">
    <location>
        <begin position="1868"/>
        <end position="1894"/>
    </location>
</feature>
<evidence type="ECO:0000256" key="7">
    <source>
        <dbReference type="PROSITE-ProRule" id="PRU00152"/>
    </source>
</evidence>
<dbReference type="InterPro" id="IPR001024">
    <property type="entry name" value="PLAT/LH2_dom"/>
</dbReference>
<feature type="region of interest" description="Disordered" evidence="8">
    <location>
        <begin position="1551"/>
        <end position="1578"/>
    </location>
</feature>
<evidence type="ECO:0000256" key="4">
    <source>
        <dbReference type="ARBA" id="ARBA00022729"/>
    </source>
</evidence>
<comment type="subcellular location">
    <subcellularLocation>
        <location evidence="1">Membrane</location>
        <topology evidence="1">Multi-pass membrane protein</topology>
    </subcellularLocation>
</comment>
<dbReference type="GO" id="GO:0050982">
    <property type="term" value="P:detection of mechanical stimulus"/>
    <property type="evidence" value="ECO:0007669"/>
    <property type="project" value="TreeGrafter"/>
</dbReference>
<keyword evidence="12" id="KW-1185">Reference proteome</keyword>
<comment type="caution">
    <text evidence="7">Lacks conserved residue(s) required for the propagation of feature annotation.</text>
</comment>
<feature type="transmembrane region" description="Helical" evidence="9">
    <location>
        <begin position="2353"/>
        <end position="2374"/>
    </location>
</feature>
<evidence type="ECO:0000256" key="6">
    <source>
        <dbReference type="ARBA" id="ARBA00023136"/>
    </source>
</evidence>
<evidence type="ECO:0000256" key="9">
    <source>
        <dbReference type="SAM" id="Phobius"/>
    </source>
</evidence>
<keyword evidence="6 9" id="KW-0472">Membrane</keyword>
<dbReference type="EMBL" id="JAWDGP010006766">
    <property type="protein sequence ID" value="KAK3735765.1"/>
    <property type="molecule type" value="Genomic_DNA"/>
</dbReference>
<feature type="region of interest" description="Disordered" evidence="8">
    <location>
        <begin position="1263"/>
        <end position="1308"/>
    </location>
</feature>
<feature type="transmembrane region" description="Helical" evidence="9">
    <location>
        <begin position="2227"/>
        <end position="2246"/>
    </location>
</feature>
<dbReference type="Proteomes" id="UP001283361">
    <property type="component" value="Unassembled WGS sequence"/>
</dbReference>
<feature type="domain" description="PLAT" evidence="10">
    <location>
        <begin position="784"/>
        <end position="902"/>
    </location>
</feature>
<keyword evidence="4" id="KW-0732">Signal</keyword>
<comment type="similarity">
    <text evidence="2">Belongs to the polycystin family.</text>
</comment>
<feature type="compositionally biased region" description="Basic and acidic residues" evidence="8">
    <location>
        <begin position="1292"/>
        <end position="1303"/>
    </location>
</feature>
<feature type="transmembrane region" description="Helical" evidence="9">
    <location>
        <begin position="433"/>
        <end position="455"/>
    </location>
</feature>
<dbReference type="InterPro" id="IPR046791">
    <property type="entry name" value="Polycystin_dom"/>
</dbReference>
<dbReference type="PROSITE" id="PS50095">
    <property type="entry name" value="PLAT"/>
    <property type="match status" value="1"/>
</dbReference>
<proteinExistence type="inferred from homology"/>
<feature type="transmembrane region" description="Helical" evidence="9">
    <location>
        <begin position="977"/>
        <end position="1002"/>
    </location>
</feature>
<dbReference type="Pfam" id="PF01477">
    <property type="entry name" value="PLAT"/>
    <property type="match status" value="1"/>
</dbReference>
<keyword evidence="5 9" id="KW-1133">Transmembrane helix</keyword>
<dbReference type="Gene3D" id="2.60.60.20">
    <property type="entry name" value="PLAT/LH2 domain"/>
    <property type="match status" value="1"/>
</dbReference>
<dbReference type="Gene3D" id="1.10.287.70">
    <property type="match status" value="1"/>
</dbReference>
<feature type="compositionally biased region" description="Polar residues" evidence="8">
    <location>
        <begin position="1263"/>
        <end position="1278"/>
    </location>
</feature>
<organism evidence="11 12">
    <name type="scientific">Elysia crispata</name>
    <name type="common">lettuce slug</name>
    <dbReference type="NCBI Taxonomy" id="231223"/>
    <lineage>
        <taxon>Eukaryota</taxon>
        <taxon>Metazoa</taxon>
        <taxon>Spiralia</taxon>
        <taxon>Lophotrochozoa</taxon>
        <taxon>Mollusca</taxon>
        <taxon>Gastropoda</taxon>
        <taxon>Heterobranchia</taxon>
        <taxon>Euthyneura</taxon>
        <taxon>Panpulmonata</taxon>
        <taxon>Sacoglossa</taxon>
        <taxon>Placobranchoidea</taxon>
        <taxon>Plakobranchidae</taxon>
        <taxon>Elysia</taxon>
    </lineage>
</organism>
<dbReference type="PANTHER" id="PTHR10877">
    <property type="entry name" value="POLYCYSTIN FAMILY MEMBER"/>
    <property type="match status" value="1"/>
</dbReference>
<evidence type="ECO:0000256" key="8">
    <source>
        <dbReference type="SAM" id="MobiDB-lite"/>
    </source>
</evidence>
<dbReference type="PANTHER" id="PTHR10877:SF150">
    <property type="entry name" value="REJ DOMAIN-CONTAINING PROTEIN"/>
    <property type="match status" value="1"/>
</dbReference>
<dbReference type="GO" id="GO:0005262">
    <property type="term" value="F:calcium channel activity"/>
    <property type="evidence" value="ECO:0007669"/>
    <property type="project" value="TreeGrafter"/>
</dbReference>